<sequence length="221" mass="25299">MTILLVPRHDPQTYVSYILDDPEFGKMAYTISILLMFSLVILLLMIRSIRRSSSTIQMEALLDAMRFREELDLQERQRRRLMKAKTKVCVVSVPAIISLVKNANFDHYEKEDKHGAYALEVTAWLSRTHGGEFRGWRSSPALIQQRRTTSSTISEIPRVVVTVAAEGRDERPITPCLSLLYDFAEEQKEHSTSSSRCSMSFDMEQTRPLLGLQSHSLSMES</sequence>
<protein>
    <submittedName>
        <fullName evidence="2">Uncharacterized protein</fullName>
    </submittedName>
</protein>
<evidence type="ECO:0000256" key="1">
    <source>
        <dbReference type="SAM" id="Phobius"/>
    </source>
</evidence>
<gene>
    <name evidence="2" type="ORF">ANCCEY_11322</name>
</gene>
<feature type="transmembrane region" description="Helical" evidence="1">
    <location>
        <begin position="27"/>
        <end position="46"/>
    </location>
</feature>
<keyword evidence="1" id="KW-0812">Transmembrane</keyword>
<dbReference type="Proteomes" id="UP000054495">
    <property type="component" value="Unassembled WGS sequence"/>
</dbReference>
<dbReference type="AlphaFoldDB" id="A0A0D6LEF2"/>
<keyword evidence="1" id="KW-1133">Transmembrane helix</keyword>
<organism evidence="2 3">
    <name type="scientific">Ancylostoma ceylanicum</name>
    <dbReference type="NCBI Taxonomy" id="53326"/>
    <lineage>
        <taxon>Eukaryota</taxon>
        <taxon>Metazoa</taxon>
        <taxon>Ecdysozoa</taxon>
        <taxon>Nematoda</taxon>
        <taxon>Chromadorea</taxon>
        <taxon>Rhabditida</taxon>
        <taxon>Rhabditina</taxon>
        <taxon>Rhabditomorpha</taxon>
        <taxon>Strongyloidea</taxon>
        <taxon>Ancylostomatidae</taxon>
        <taxon>Ancylostomatinae</taxon>
        <taxon>Ancylostoma</taxon>
    </lineage>
</organism>
<reference evidence="2 3" key="1">
    <citation type="submission" date="2013-05" db="EMBL/GenBank/DDBJ databases">
        <title>Draft genome of the parasitic nematode Anyclostoma ceylanicum.</title>
        <authorList>
            <person name="Mitreva M."/>
        </authorList>
    </citation>
    <scope>NUCLEOTIDE SEQUENCE [LARGE SCALE GENOMIC DNA]</scope>
</reference>
<proteinExistence type="predicted"/>
<keyword evidence="1" id="KW-0472">Membrane</keyword>
<dbReference type="EMBL" id="KE125277">
    <property type="protein sequence ID" value="EPB69588.1"/>
    <property type="molecule type" value="Genomic_DNA"/>
</dbReference>
<name>A0A0D6LEF2_9BILA</name>
<keyword evidence="3" id="KW-1185">Reference proteome</keyword>
<evidence type="ECO:0000313" key="3">
    <source>
        <dbReference type="Proteomes" id="UP000054495"/>
    </source>
</evidence>
<evidence type="ECO:0000313" key="2">
    <source>
        <dbReference type="EMBL" id="EPB69588.1"/>
    </source>
</evidence>
<accession>A0A0D6LEF2</accession>